<dbReference type="OrthoDB" id="4391631at2"/>
<keyword evidence="2" id="KW-1185">Reference proteome</keyword>
<dbReference type="Proteomes" id="UP000282312">
    <property type="component" value="Unassembled WGS sequence"/>
</dbReference>
<accession>A0A3N9X602</accession>
<reference evidence="1 2" key="1">
    <citation type="submission" date="2018-05" db="EMBL/GenBank/DDBJ databases">
        <title>Micromonospora from Atacama Desert.</title>
        <authorList>
            <person name="Carro L."/>
            <person name="Goodfellow M."/>
            <person name="Klenk H.-P."/>
        </authorList>
    </citation>
    <scope>NUCLEOTIDE SEQUENCE [LARGE SCALE GENOMIC DNA]</scope>
    <source>
        <strain evidence="1 2">LB39</strain>
    </source>
</reference>
<name>A0A3N9X602_9ACTN</name>
<evidence type="ECO:0000313" key="2">
    <source>
        <dbReference type="Proteomes" id="UP000282312"/>
    </source>
</evidence>
<dbReference type="RefSeq" id="WP_124773585.1">
    <property type="nucleotide sequence ID" value="NZ_JBEZFR010000013.1"/>
</dbReference>
<gene>
    <name evidence="1" type="ORF">DLJ59_16875</name>
</gene>
<proteinExistence type="predicted"/>
<dbReference type="EMBL" id="QGSZ01000217">
    <property type="protein sequence ID" value="RQX01867.1"/>
    <property type="molecule type" value="Genomic_DNA"/>
</dbReference>
<protein>
    <submittedName>
        <fullName evidence="1">Uncharacterized protein</fullName>
    </submittedName>
</protein>
<comment type="caution">
    <text evidence="1">The sequence shown here is derived from an EMBL/GenBank/DDBJ whole genome shotgun (WGS) entry which is preliminary data.</text>
</comment>
<dbReference type="AlphaFoldDB" id="A0A3N9X602"/>
<evidence type="ECO:0000313" key="1">
    <source>
        <dbReference type="EMBL" id="RQX01867.1"/>
    </source>
</evidence>
<sequence>MENEIQLISDGDGLAVIGHPAAVDRFLTAERLPSRDLGLQRLSSALSTGSTVAKAGFEIAAHSGRWVQLTAESARAIQKYGLMKGSESGVSRAVLTDHGKITGLLEVVWPPSAGALLTNPAFLTGAAGLMAQLAMQQTMREITDYLAVIDAKVDAVLRAQTDAVVADMIGVQFVIDEALTIREQVGRVSEVTWSKVQATPVLLARTQVYALRQLDAIAEKLATQSGVADLAQTSKEAESKVQEWLAVLARCFQLQDAVAVLELDRVLDASPGELEDHCVAIRTARRNRLELISRSTSHLMSQMDTAAGTANAKVLLNPTTSRAVVHSTNHVATTVVDFHERLGIGRDRQSWDARGWLDAAVEVRDMVLETGTEVRDKVLDTGTEVGEKVLQTGAEGIGVASRFGVAAFGRARSMMGKASDEITELAQRQFGSKEQS</sequence>
<organism evidence="1 2">
    <name type="scientific">Micromonospora inaquosa</name>
    <dbReference type="NCBI Taxonomy" id="2203716"/>
    <lineage>
        <taxon>Bacteria</taxon>
        <taxon>Bacillati</taxon>
        <taxon>Actinomycetota</taxon>
        <taxon>Actinomycetes</taxon>
        <taxon>Micromonosporales</taxon>
        <taxon>Micromonosporaceae</taxon>
        <taxon>Micromonospora</taxon>
    </lineage>
</organism>